<accession>Q1PX77</accession>
<evidence type="ECO:0000313" key="3">
    <source>
        <dbReference type="EMBL" id="QII13676.1"/>
    </source>
</evidence>
<proteinExistence type="predicted"/>
<sequence length="81" mass="9420">MKTLEQHQSTGFILQSNCKTRNMTEKEITVMTKSSNSKFLKSHCDFRNFFLLVLHIGVFAVSLWVHPIRFTPADRTLPYAM</sequence>
<evidence type="ECO:0000256" key="1">
    <source>
        <dbReference type="SAM" id="Phobius"/>
    </source>
</evidence>
<evidence type="ECO:0000313" key="4">
    <source>
        <dbReference type="Proteomes" id="UP000501926"/>
    </source>
</evidence>
<keyword evidence="1" id="KW-1133">Transmembrane helix</keyword>
<protein>
    <submittedName>
        <fullName evidence="2">Uncharacterized protein</fullName>
    </submittedName>
</protein>
<gene>
    <name evidence="3" type="ORF">KsCSTR_42970</name>
    <name evidence="2" type="ORF">kustc1088</name>
</gene>
<evidence type="ECO:0000313" key="2">
    <source>
        <dbReference type="EMBL" id="CAJ71833.1"/>
    </source>
</evidence>
<dbReference type="EMBL" id="CP049055">
    <property type="protein sequence ID" value="QII13676.1"/>
    <property type="molecule type" value="Genomic_DNA"/>
</dbReference>
<feature type="transmembrane region" description="Helical" evidence="1">
    <location>
        <begin position="46"/>
        <end position="65"/>
    </location>
</feature>
<organism evidence="2">
    <name type="scientific">Kuenenia stuttgartiensis</name>
    <dbReference type="NCBI Taxonomy" id="174633"/>
    <lineage>
        <taxon>Bacteria</taxon>
        <taxon>Pseudomonadati</taxon>
        <taxon>Planctomycetota</taxon>
        <taxon>Candidatus Brocadiia</taxon>
        <taxon>Candidatus Brocadiales</taxon>
        <taxon>Candidatus Brocadiaceae</taxon>
        <taxon>Candidatus Kuenenia</taxon>
    </lineage>
</organism>
<name>Q1PX77_KUEST</name>
<reference evidence="2" key="2">
    <citation type="submission" date="2006-01" db="EMBL/GenBank/DDBJ databases">
        <authorList>
            <person name="Genoscope"/>
        </authorList>
    </citation>
    <scope>NUCLEOTIDE SEQUENCE</scope>
</reference>
<reference evidence="2" key="1">
    <citation type="journal article" date="2006" name="Nature">
        <title>Deciphering the evolution and metabolism of an anammox bacterium from a community genome.</title>
        <authorList>
            <person name="Strous M."/>
            <person name="Pelletier E."/>
            <person name="Mangenot S."/>
            <person name="Rattei T."/>
            <person name="Lehner A."/>
            <person name="Taylor M.W."/>
            <person name="Horn M."/>
            <person name="Daims H."/>
            <person name="Bartol-Mavel D."/>
            <person name="Wincker P."/>
            <person name="Barbe V."/>
            <person name="Fonknechten N."/>
            <person name="Vallenet D."/>
            <person name="Segurens B."/>
            <person name="Schenowitz-Truong C."/>
            <person name="Medigue C."/>
            <person name="Collingro A."/>
            <person name="Snel B."/>
            <person name="Dutilh B.E."/>
            <person name="OpDenCamp H.J.M."/>
            <person name="vanDerDrift C."/>
            <person name="Cirpus I."/>
            <person name="vanDePas-Schoonen K.T."/>
            <person name="Harhangi H.R."/>
            <person name="vanNiftrik L."/>
            <person name="Schmid M."/>
            <person name="Keltjens J."/>
            <person name="vanDeVossenberg J."/>
            <person name="Kartal B."/>
            <person name="Meier H."/>
            <person name="Frishman D."/>
            <person name="Huynen M.A."/>
            <person name="Mewes H."/>
            <person name="Weissenbach J."/>
            <person name="Jetten M.S.M."/>
            <person name="Wagner M."/>
            <person name="LePaslier D."/>
        </authorList>
    </citation>
    <scope>NUCLEOTIDE SEQUENCE</scope>
</reference>
<reference evidence="3 4" key="3">
    <citation type="submission" date="2020-02" db="EMBL/GenBank/DDBJ databases">
        <title>Newly sequenced genome of strain CSTR1 showed variability in Candidatus Kuenenia stuttgartiensis genomes.</title>
        <authorList>
            <person name="Ding C."/>
            <person name="Adrian L."/>
        </authorList>
    </citation>
    <scope>NUCLEOTIDE SEQUENCE [LARGE SCALE GENOMIC DNA]</scope>
    <source>
        <strain evidence="3 4">CSTR1</strain>
    </source>
</reference>
<dbReference type="EMBL" id="CT573073">
    <property type="protein sequence ID" value="CAJ71833.1"/>
    <property type="molecule type" value="Genomic_DNA"/>
</dbReference>
<keyword evidence="1" id="KW-0472">Membrane</keyword>
<dbReference type="AlphaFoldDB" id="Q1PX77"/>
<dbReference type="Proteomes" id="UP000501926">
    <property type="component" value="Chromosome"/>
</dbReference>
<keyword evidence="1" id="KW-0812">Transmembrane</keyword>